<evidence type="ECO:0000259" key="4">
    <source>
        <dbReference type="PROSITE" id="PS51186"/>
    </source>
</evidence>
<dbReference type="InterPro" id="IPR000182">
    <property type="entry name" value="GNAT_dom"/>
</dbReference>
<evidence type="ECO:0000313" key="5">
    <source>
        <dbReference type="EMBL" id="REL30378.1"/>
    </source>
</evidence>
<proteinExistence type="inferred from homology"/>
<feature type="domain" description="N-acetyltransferase" evidence="4">
    <location>
        <begin position="15"/>
        <end position="175"/>
    </location>
</feature>
<gene>
    <name evidence="5" type="ORF">DXX94_06440</name>
</gene>
<comment type="caution">
    <text evidence="5">The sequence shown here is derived from an EMBL/GenBank/DDBJ whole genome shotgun (WGS) entry which is preliminary data.</text>
</comment>
<dbReference type="AlphaFoldDB" id="A0A3E0U0D0"/>
<evidence type="ECO:0000256" key="3">
    <source>
        <dbReference type="ARBA" id="ARBA00038502"/>
    </source>
</evidence>
<dbReference type="Pfam" id="PF13302">
    <property type="entry name" value="Acetyltransf_3"/>
    <property type="match status" value="1"/>
</dbReference>
<evidence type="ECO:0000256" key="1">
    <source>
        <dbReference type="ARBA" id="ARBA00022679"/>
    </source>
</evidence>
<dbReference type="PROSITE" id="PS51186">
    <property type="entry name" value="GNAT"/>
    <property type="match status" value="1"/>
</dbReference>
<name>A0A3E0U0D0_9GAMM</name>
<reference evidence="6" key="1">
    <citation type="submission" date="2018-08" db="EMBL/GenBank/DDBJ databases">
        <title>Thalassotalea euphylliae genome.</title>
        <authorList>
            <person name="Summers S."/>
            <person name="Rice S.A."/>
            <person name="Freckelton M.L."/>
            <person name="Nedved B.T."/>
            <person name="Hadfield M.G."/>
        </authorList>
    </citation>
    <scope>NUCLEOTIDE SEQUENCE [LARGE SCALE GENOMIC DNA]</scope>
    <source>
        <strain evidence="6">H3</strain>
    </source>
</reference>
<dbReference type="InterPro" id="IPR016181">
    <property type="entry name" value="Acyl_CoA_acyltransferase"/>
</dbReference>
<keyword evidence="1 5" id="KW-0808">Transferase</keyword>
<dbReference type="SUPFAM" id="SSF55729">
    <property type="entry name" value="Acyl-CoA N-acyltransferases (Nat)"/>
    <property type="match status" value="1"/>
</dbReference>
<dbReference type="RefSeq" id="WP_116014650.1">
    <property type="nucleotide sequence ID" value="NZ_QUOT01000001.1"/>
</dbReference>
<accession>A0A3E0U0D0</accession>
<dbReference type="PANTHER" id="PTHR43792">
    <property type="entry name" value="GNAT FAMILY, PUTATIVE (AFU_ORTHOLOGUE AFUA_3G00765)-RELATED-RELATED"/>
    <property type="match status" value="1"/>
</dbReference>
<dbReference type="InterPro" id="IPR051531">
    <property type="entry name" value="N-acetyltransferase"/>
</dbReference>
<sequence length="186" mass="20894">MTQTLLSPHQITEQLALLPLIAEDASPLFNLIQKNRENLTKYLYWVSDVTDVASTECYILERVNSGLPSATWLKILDNQQICGVFGIKFIDADKQLAEVGYWLSSDSQGRGIISQVIRYMTHILAKHKVRYLNIACLEQNAASIRVAEKAGGQLVSVEPKFLKVNGDWQALLTFQIPLKNQHTPTP</sequence>
<keyword evidence="2" id="KW-0012">Acyltransferase</keyword>
<evidence type="ECO:0000256" key="2">
    <source>
        <dbReference type="ARBA" id="ARBA00023315"/>
    </source>
</evidence>
<comment type="similarity">
    <text evidence="3">Belongs to the acetyltransferase family. RimJ subfamily.</text>
</comment>
<protein>
    <submittedName>
        <fullName evidence="5">N-acetyltransferase</fullName>
    </submittedName>
</protein>
<dbReference type="GO" id="GO:0016747">
    <property type="term" value="F:acyltransferase activity, transferring groups other than amino-acyl groups"/>
    <property type="evidence" value="ECO:0007669"/>
    <property type="project" value="InterPro"/>
</dbReference>
<organism evidence="5 6">
    <name type="scientific">Thalassotalea euphylliae</name>
    <dbReference type="NCBI Taxonomy" id="1655234"/>
    <lineage>
        <taxon>Bacteria</taxon>
        <taxon>Pseudomonadati</taxon>
        <taxon>Pseudomonadota</taxon>
        <taxon>Gammaproteobacteria</taxon>
        <taxon>Alteromonadales</taxon>
        <taxon>Colwelliaceae</taxon>
        <taxon>Thalassotalea</taxon>
    </lineage>
</organism>
<dbReference type="PANTHER" id="PTHR43792:SF8">
    <property type="entry name" value="[RIBOSOMAL PROTEIN US5]-ALANINE N-ACETYLTRANSFERASE"/>
    <property type="match status" value="1"/>
</dbReference>
<dbReference type="Gene3D" id="3.40.630.30">
    <property type="match status" value="1"/>
</dbReference>
<dbReference type="EMBL" id="QUOT01000001">
    <property type="protein sequence ID" value="REL30378.1"/>
    <property type="molecule type" value="Genomic_DNA"/>
</dbReference>
<evidence type="ECO:0000313" key="6">
    <source>
        <dbReference type="Proteomes" id="UP000256899"/>
    </source>
</evidence>
<dbReference type="Proteomes" id="UP000256899">
    <property type="component" value="Unassembled WGS sequence"/>
</dbReference>
<keyword evidence="6" id="KW-1185">Reference proteome</keyword>